<protein>
    <submittedName>
        <fullName evidence="6">IclR family transcriptional regulator</fullName>
    </submittedName>
</protein>
<keyword evidence="3" id="KW-0804">Transcription</keyword>
<dbReference type="RefSeq" id="WP_301209789.1">
    <property type="nucleotide sequence ID" value="NZ_JAROCF010000001.1"/>
</dbReference>
<dbReference type="PROSITE" id="PS51078">
    <property type="entry name" value="ICLR_ED"/>
    <property type="match status" value="1"/>
</dbReference>
<gene>
    <name evidence="6" type="ORF">P5G50_00795</name>
</gene>
<dbReference type="Gene3D" id="1.10.10.10">
    <property type="entry name" value="Winged helix-like DNA-binding domain superfamily/Winged helix DNA-binding domain"/>
    <property type="match status" value="1"/>
</dbReference>
<dbReference type="PANTHER" id="PTHR30136:SF24">
    <property type="entry name" value="HTH-TYPE TRANSCRIPTIONAL REPRESSOR ALLR"/>
    <property type="match status" value="1"/>
</dbReference>
<evidence type="ECO:0000259" key="4">
    <source>
        <dbReference type="PROSITE" id="PS51077"/>
    </source>
</evidence>
<reference evidence="6" key="1">
    <citation type="submission" date="2023-06" db="EMBL/GenBank/DDBJ databases">
        <title>MT1 and MT2 Draft Genomes of Novel Species.</title>
        <authorList>
            <person name="Venkateswaran K."/>
        </authorList>
    </citation>
    <scope>NUCLEOTIDE SEQUENCE</scope>
    <source>
        <strain evidence="6">F6_8S_P_1B</strain>
    </source>
</reference>
<dbReference type="SUPFAM" id="SSF46785">
    <property type="entry name" value="Winged helix' DNA-binding domain"/>
    <property type="match status" value="1"/>
</dbReference>
<dbReference type="SMART" id="SM00346">
    <property type="entry name" value="HTH_ICLR"/>
    <property type="match status" value="1"/>
</dbReference>
<dbReference type="Pfam" id="PF09339">
    <property type="entry name" value="HTH_IclR"/>
    <property type="match status" value="1"/>
</dbReference>
<dbReference type="SUPFAM" id="SSF55781">
    <property type="entry name" value="GAF domain-like"/>
    <property type="match status" value="1"/>
</dbReference>
<evidence type="ECO:0000256" key="1">
    <source>
        <dbReference type="ARBA" id="ARBA00023015"/>
    </source>
</evidence>
<evidence type="ECO:0000256" key="2">
    <source>
        <dbReference type="ARBA" id="ARBA00023125"/>
    </source>
</evidence>
<dbReference type="InterPro" id="IPR011991">
    <property type="entry name" value="ArsR-like_HTH"/>
</dbReference>
<evidence type="ECO:0000256" key="3">
    <source>
        <dbReference type="ARBA" id="ARBA00023163"/>
    </source>
</evidence>
<dbReference type="InterPro" id="IPR005471">
    <property type="entry name" value="Tscrpt_reg_IclR_N"/>
</dbReference>
<proteinExistence type="predicted"/>
<evidence type="ECO:0000313" key="7">
    <source>
        <dbReference type="Proteomes" id="UP001174208"/>
    </source>
</evidence>
<dbReference type="PROSITE" id="PS51077">
    <property type="entry name" value="HTH_ICLR"/>
    <property type="match status" value="1"/>
</dbReference>
<feature type="domain" description="HTH iclR-type" evidence="4">
    <location>
        <begin position="6"/>
        <end position="68"/>
    </location>
</feature>
<keyword evidence="1" id="KW-0805">Transcription regulation</keyword>
<dbReference type="PANTHER" id="PTHR30136">
    <property type="entry name" value="HELIX-TURN-HELIX TRANSCRIPTIONAL REGULATOR, ICLR FAMILY"/>
    <property type="match status" value="1"/>
</dbReference>
<keyword evidence="7" id="KW-1185">Reference proteome</keyword>
<dbReference type="CDD" id="cd00090">
    <property type="entry name" value="HTH_ARSR"/>
    <property type="match status" value="1"/>
</dbReference>
<dbReference type="InterPro" id="IPR036390">
    <property type="entry name" value="WH_DNA-bd_sf"/>
</dbReference>
<accession>A0ABT8K7I6</accession>
<feature type="domain" description="IclR-ED" evidence="5">
    <location>
        <begin position="69"/>
        <end position="253"/>
    </location>
</feature>
<dbReference type="InterPro" id="IPR036388">
    <property type="entry name" value="WH-like_DNA-bd_sf"/>
</dbReference>
<name>A0ABT8K7I6_9MICO</name>
<dbReference type="EMBL" id="JAROCF010000001">
    <property type="protein sequence ID" value="MDN4612973.1"/>
    <property type="molecule type" value="Genomic_DNA"/>
</dbReference>
<dbReference type="InterPro" id="IPR014757">
    <property type="entry name" value="Tscrpt_reg_IclR_C"/>
</dbReference>
<comment type="caution">
    <text evidence="6">The sequence shown here is derived from an EMBL/GenBank/DDBJ whole genome shotgun (WGS) entry which is preliminary data.</text>
</comment>
<dbReference type="Pfam" id="PF01614">
    <property type="entry name" value="IclR_C"/>
    <property type="match status" value="1"/>
</dbReference>
<keyword evidence="2" id="KW-0238">DNA-binding</keyword>
<dbReference type="InterPro" id="IPR029016">
    <property type="entry name" value="GAF-like_dom_sf"/>
</dbReference>
<dbReference type="Gene3D" id="3.30.450.40">
    <property type="match status" value="1"/>
</dbReference>
<dbReference type="InterPro" id="IPR050707">
    <property type="entry name" value="HTH_MetabolicPath_Reg"/>
</dbReference>
<sequence length="254" mass="27208">MGESKVPAAENTLRILGHLAAQRGPVPAAGIASALGLPRSTVYHLLAVLAEHGFVLHFPEARRYGLGVAAYELSSAFSRQQPLSRLGRPIVAALVDALGESGHVAVLHGRDVVYIVEERAPRRPRLVTDVGVRLPAHLTASGRALLASLPAEQLRALYPDRDAFEERTGAGPHSYAELRRLVAAVRERGYATEDGDVTPGFASVAVSVRDHAGWPAAGIAVTFPRENVPPERWEALAARVRDAAAELSRRIRGV</sequence>
<evidence type="ECO:0000313" key="6">
    <source>
        <dbReference type="EMBL" id="MDN4612973.1"/>
    </source>
</evidence>
<dbReference type="Proteomes" id="UP001174208">
    <property type="component" value="Unassembled WGS sequence"/>
</dbReference>
<organism evidence="6 7">
    <name type="scientific">Leifsonia williamsii</name>
    <dbReference type="NCBI Taxonomy" id="3035919"/>
    <lineage>
        <taxon>Bacteria</taxon>
        <taxon>Bacillati</taxon>
        <taxon>Actinomycetota</taxon>
        <taxon>Actinomycetes</taxon>
        <taxon>Micrococcales</taxon>
        <taxon>Microbacteriaceae</taxon>
        <taxon>Leifsonia</taxon>
    </lineage>
</organism>
<evidence type="ECO:0000259" key="5">
    <source>
        <dbReference type="PROSITE" id="PS51078"/>
    </source>
</evidence>